<sequence length="91" mass="10242">MLGSIVVQWFVGNRVSDPERNFFYDLVGGGCFSPHVRFVQTFSVVGTGRAGVTGKWIGITKEVANNKRLIHVGTRRRTIPDVDADRNWSYK</sequence>
<proteinExistence type="predicted"/>
<keyword evidence="2" id="KW-1185">Reference proteome</keyword>
<evidence type="ECO:0000313" key="1">
    <source>
        <dbReference type="EMBL" id="CAK9863866.1"/>
    </source>
</evidence>
<gene>
    <name evidence="1" type="ORF">CSSPJE1EN2_LOCUS6861</name>
</gene>
<dbReference type="Proteomes" id="UP001497522">
    <property type="component" value="Chromosome 14"/>
</dbReference>
<name>A0ABP1AMY9_9BRYO</name>
<evidence type="ECO:0000313" key="2">
    <source>
        <dbReference type="Proteomes" id="UP001497522"/>
    </source>
</evidence>
<dbReference type="EMBL" id="OZ023715">
    <property type="protein sequence ID" value="CAK9863866.1"/>
    <property type="molecule type" value="Genomic_DNA"/>
</dbReference>
<organism evidence="1 2">
    <name type="scientific">Sphagnum jensenii</name>
    <dbReference type="NCBI Taxonomy" id="128206"/>
    <lineage>
        <taxon>Eukaryota</taxon>
        <taxon>Viridiplantae</taxon>
        <taxon>Streptophyta</taxon>
        <taxon>Embryophyta</taxon>
        <taxon>Bryophyta</taxon>
        <taxon>Sphagnophytina</taxon>
        <taxon>Sphagnopsida</taxon>
        <taxon>Sphagnales</taxon>
        <taxon>Sphagnaceae</taxon>
        <taxon>Sphagnum</taxon>
    </lineage>
</organism>
<accession>A0ABP1AMY9</accession>
<protein>
    <submittedName>
        <fullName evidence="1">Uncharacterized protein</fullName>
    </submittedName>
</protein>
<reference evidence="1" key="1">
    <citation type="submission" date="2024-03" db="EMBL/GenBank/DDBJ databases">
        <authorList>
            <consortium name="ELIXIR-Norway"/>
            <consortium name="Elixir Norway"/>
        </authorList>
    </citation>
    <scope>NUCLEOTIDE SEQUENCE</scope>
</reference>